<accession>A0A511W1T3</accession>
<dbReference type="OrthoDB" id="2965938at2"/>
<dbReference type="RefSeq" id="WP_146813304.1">
    <property type="nucleotide sequence ID" value="NZ_BJYA01000001.1"/>
</dbReference>
<dbReference type="AlphaFoldDB" id="A0A511W1T3"/>
<gene>
    <name evidence="1" type="ORF">AHA02nite_00940</name>
</gene>
<keyword evidence="2" id="KW-1185">Reference proteome</keyword>
<dbReference type="Proteomes" id="UP000321440">
    <property type="component" value="Unassembled WGS sequence"/>
</dbReference>
<organism evidence="1 2">
    <name type="scientific">Alkalibacillus haloalkaliphilus</name>
    <dbReference type="NCBI Taxonomy" id="94136"/>
    <lineage>
        <taxon>Bacteria</taxon>
        <taxon>Bacillati</taxon>
        <taxon>Bacillota</taxon>
        <taxon>Bacilli</taxon>
        <taxon>Bacillales</taxon>
        <taxon>Bacillaceae</taxon>
        <taxon>Alkalibacillus</taxon>
    </lineage>
</organism>
<proteinExistence type="predicted"/>
<evidence type="ECO:0000313" key="2">
    <source>
        <dbReference type="Proteomes" id="UP000321440"/>
    </source>
</evidence>
<protein>
    <submittedName>
        <fullName evidence="1">Uncharacterized protein</fullName>
    </submittedName>
</protein>
<reference evidence="1 2" key="1">
    <citation type="submission" date="2019-07" db="EMBL/GenBank/DDBJ databases">
        <title>Whole genome shotgun sequence of Alkalibacillus haloalkaliphilus NBRC 103110.</title>
        <authorList>
            <person name="Hosoyama A."/>
            <person name="Uohara A."/>
            <person name="Ohji S."/>
            <person name="Ichikawa N."/>
        </authorList>
    </citation>
    <scope>NUCLEOTIDE SEQUENCE [LARGE SCALE GENOMIC DNA]</scope>
    <source>
        <strain evidence="1 2">NBRC 103110</strain>
    </source>
</reference>
<comment type="caution">
    <text evidence="1">The sequence shown here is derived from an EMBL/GenBank/DDBJ whole genome shotgun (WGS) entry which is preliminary data.</text>
</comment>
<sequence length="140" mass="16196">MRLISKGLILSIALIMLLPIVVSADEQTQEDQYRLSIENEWYPAQDDFEHLELPYISYILDAFFTDNQSEREQLNRQIDDRIANELYEFFSSERVVGLTYSEDVLDYLDENFEIDEGGGFFSAIGNFFSGIANFFSGLFS</sequence>
<dbReference type="EMBL" id="BJYA01000001">
    <property type="protein sequence ID" value="GEN44318.1"/>
    <property type="molecule type" value="Genomic_DNA"/>
</dbReference>
<evidence type="ECO:0000313" key="1">
    <source>
        <dbReference type="EMBL" id="GEN44318.1"/>
    </source>
</evidence>
<name>A0A511W1T3_9BACI</name>